<comment type="subcellular location">
    <subcellularLocation>
        <location evidence="1">Membrane</location>
        <topology evidence="1">Lipid-anchor</topology>
        <topology evidence="1">GPI-anchor</topology>
    </subcellularLocation>
    <subcellularLocation>
        <location evidence="2">Secreted</location>
    </subcellularLocation>
</comment>
<evidence type="ECO:0000256" key="9">
    <source>
        <dbReference type="PROSITE-ProRule" id="PRU01356"/>
    </source>
</evidence>
<keyword evidence="5" id="KW-0472">Membrane</keyword>
<keyword evidence="9" id="KW-0408">Iron</keyword>
<evidence type="ECO:0000256" key="1">
    <source>
        <dbReference type="ARBA" id="ARBA00004589"/>
    </source>
</evidence>
<evidence type="ECO:0000256" key="5">
    <source>
        <dbReference type="ARBA" id="ARBA00022622"/>
    </source>
</evidence>
<keyword evidence="12" id="KW-1185">Reference proteome</keyword>
<dbReference type="GeneID" id="27313981"/>
<evidence type="ECO:0000256" key="7">
    <source>
        <dbReference type="ARBA" id="ARBA00023157"/>
    </source>
</evidence>
<dbReference type="InParanoid" id="A0A0D2A754"/>
<feature type="binding site" description="axial binding residue" evidence="9">
    <location>
        <position position="25"/>
    </location>
    <ligand>
        <name>heme</name>
        <dbReference type="ChEBI" id="CHEBI:30413"/>
    </ligand>
    <ligandPart>
        <name>Fe</name>
        <dbReference type="ChEBI" id="CHEBI:18248"/>
    </ligandPart>
</feature>
<evidence type="ECO:0000256" key="2">
    <source>
        <dbReference type="ARBA" id="ARBA00004613"/>
    </source>
</evidence>
<reference evidence="11 12" key="1">
    <citation type="submission" date="2015-01" db="EMBL/GenBank/DDBJ databases">
        <title>The Genome Sequence of Ochroconis gallopava CBS43764.</title>
        <authorList>
            <consortium name="The Broad Institute Genomics Platform"/>
            <person name="Cuomo C."/>
            <person name="de Hoog S."/>
            <person name="Gorbushina A."/>
            <person name="Stielow B."/>
            <person name="Teixiera M."/>
            <person name="Abouelleil A."/>
            <person name="Chapman S.B."/>
            <person name="Priest M."/>
            <person name="Young S.K."/>
            <person name="Wortman J."/>
            <person name="Nusbaum C."/>
            <person name="Birren B."/>
        </authorList>
    </citation>
    <scope>NUCLEOTIDE SEQUENCE [LARGE SCALE GENOMIC DNA]</scope>
    <source>
        <strain evidence="11 12">CBS 43764</strain>
    </source>
</reference>
<evidence type="ECO:0000259" key="10">
    <source>
        <dbReference type="PROSITE" id="PS52012"/>
    </source>
</evidence>
<dbReference type="RefSeq" id="XP_016212422.1">
    <property type="nucleotide sequence ID" value="XM_016359586.1"/>
</dbReference>
<evidence type="ECO:0000256" key="4">
    <source>
        <dbReference type="ARBA" id="ARBA00022525"/>
    </source>
</evidence>
<dbReference type="VEuPathDB" id="FungiDB:PV09_06008"/>
<sequence>MSLCYSSCFSLYTSPASSACPNLLDLSCVCKNMEIFNSFSCCIQQKCGTGVMGETAWSWVEDMCGSYGGAPASQLSCSSGSGVVNTPIPTMATKTTANVVYTNAAGSYGSGGSNWPYAYSVPVVHASASASANPYSSSKLTSGASSDRSVKAFGVAGLLSLGVGALLLTAI</sequence>
<comment type="caution">
    <text evidence="9">Lacks conserved residue(s) required for the propagation of feature annotation.</text>
</comment>
<organism evidence="11 12">
    <name type="scientific">Verruconis gallopava</name>
    <dbReference type="NCBI Taxonomy" id="253628"/>
    <lineage>
        <taxon>Eukaryota</taxon>
        <taxon>Fungi</taxon>
        <taxon>Dikarya</taxon>
        <taxon>Ascomycota</taxon>
        <taxon>Pezizomycotina</taxon>
        <taxon>Dothideomycetes</taxon>
        <taxon>Pleosporomycetidae</taxon>
        <taxon>Venturiales</taxon>
        <taxon>Sympoventuriaceae</taxon>
        <taxon>Verruconis</taxon>
    </lineage>
</organism>
<dbReference type="GO" id="GO:0005576">
    <property type="term" value="C:extracellular region"/>
    <property type="evidence" value="ECO:0007669"/>
    <property type="project" value="UniProtKB-SubCell"/>
</dbReference>
<comment type="similarity">
    <text evidence="3">Belongs to the RBT5 family.</text>
</comment>
<keyword evidence="6" id="KW-0732">Signal</keyword>
<feature type="domain" description="CFEM" evidence="10">
    <location>
        <begin position="1"/>
        <end position="90"/>
    </location>
</feature>
<keyword evidence="5" id="KW-0336">GPI-anchor</keyword>
<evidence type="ECO:0000256" key="8">
    <source>
        <dbReference type="ARBA" id="ARBA00023288"/>
    </source>
</evidence>
<dbReference type="GO" id="GO:0046872">
    <property type="term" value="F:metal ion binding"/>
    <property type="evidence" value="ECO:0007669"/>
    <property type="project" value="UniProtKB-UniRule"/>
</dbReference>
<gene>
    <name evidence="11" type="ORF">PV09_06008</name>
</gene>
<dbReference type="Pfam" id="PF05730">
    <property type="entry name" value="CFEM"/>
    <property type="match status" value="1"/>
</dbReference>
<keyword evidence="9" id="KW-0349">Heme</keyword>
<accession>A0A0D2A754</accession>
<dbReference type="InterPro" id="IPR008427">
    <property type="entry name" value="Extracellular_membr_CFEM_dom"/>
</dbReference>
<evidence type="ECO:0000256" key="3">
    <source>
        <dbReference type="ARBA" id="ARBA00010031"/>
    </source>
</evidence>
<evidence type="ECO:0000256" key="6">
    <source>
        <dbReference type="ARBA" id="ARBA00022729"/>
    </source>
</evidence>
<keyword evidence="7" id="KW-1015">Disulfide bond</keyword>
<dbReference type="Proteomes" id="UP000053259">
    <property type="component" value="Unassembled WGS sequence"/>
</dbReference>
<dbReference type="HOGENOM" id="CLU_1564094_0_0_1"/>
<evidence type="ECO:0000313" key="11">
    <source>
        <dbReference type="EMBL" id="KIW02553.1"/>
    </source>
</evidence>
<protein>
    <recommendedName>
        <fullName evidence="10">CFEM domain-containing protein</fullName>
    </recommendedName>
</protein>
<keyword evidence="9" id="KW-0479">Metal-binding</keyword>
<keyword evidence="4" id="KW-0964">Secreted</keyword>
<name>A0A0D2A754_9PEZI</name>
<dbReference type="GO" id="GO:0098552">
    <property type="term" value="C:side of membrane"/>
    <property type="evidence" value="ECO:0007669"/>
    <property type="project" value="UniProtKB-KW"/>
</dbReference>
<dbReference type="AlphaFoldDB" id="A0A0D2A754"/>
<dbReference type="PROSITE" id="PS52012">
    <property type="entry name" value="CFEM"/>
    <property type="match status" value="1"/>
</dbReference>
<proteinExistence type="inferred from homology"/>
<dbReference type="EMBL" id="KN847548">
    <property type="protein sequence ID" value="KIW02553.1"/>
    <property type="molecule type" value="Genomic_DNA"/>
</dbReference>
<keyword evidence="8" id="KW-0449">Lipoprotein</keyword>
<evidence type="ECO:0000313" key="12">
    <source>
        <dbReference type="Proteomes" id="UP000053259"/>
    </source>
</evidence>
<keyword evidence="5" id="KW-0325">Glycoprotein</keyword>